<keyword evidence="4 6" id="KW-0067">ATP-binding</keyword>
<dbReference type="eggNOG" id="COG0037">
    <property type="taxonomic scope" value="Bacteria"/>
</dbReference>
<dbReference type="InterPro" id="IPR012094">
    <property type="entry name" value="tRNA_Ile_lys_synt"/>
</dbReference>
<dbReference type="EC" id="6.3.4.19" evidence="6"/>
<dbReference type="RefSeq" id="WP_006288886.1">
    <property type="nucleotide sequence ID" value="NZ_AP012333.1"/>
</dbReference>
<dbReference type="SUPFAM" id="SSF52402">
    <property type="entry name" value="Adenine nucleotide alpha hydrolases-like"/>
    <property type="match status" value="1"/>
</dbReference>
<dbReference type="AlphaFoldDB" id="E6K0Y6"/>
<evidence type="ECO:0000256" key="5">
    <source>
        <dbReference type="ARBA" id="ARBA00048539"/>
    </source>
</evidence>
<dbReference type="GO" id="GO:0005737">
    <property type="term" value="C:cytoplasm"/>
    <property type="evidence" value="ECO:0007669"/>
    <property type="project" value="UniProtKB-SubCell"/>
</dbReference>
<evidence type="ECO:0000256" key="6">
    <source>
        <dbReference type="HAMAP-Rule" id="MF_01161"/>
    </source>
</evidence>
<reference evidence="8 9" key="1">
    <citation type="submission" date="2010-12" db="EMBL/GenBank/DDBJ databases">
        <authorList>
            <person name="Muzny D."/>
            <person name="Qin X."/>
            <person name="Buhay C."/>
            <person name="Dugan-Rocha S."/>
            <person name="Ding Y."/>
            <person name="Chen G."/>
            <person name="Hawes A."/>
            <person name="Holder M."/>
            <person name="Jhangiani S."/>
            <person name="Johnson A."/>
            <person name="Khan Z."/>
            <person name="Li Z."/>
            <person name="Liu W."/>
            <person name="Liu X."/>
            <person name="Perez L."/>
            <person name="Shen H."/>
            <person name="Wang Q."/>
            <person name="Watt J."/>
            <person name="Xi L."/>
            <person name="Xin Y."/>
            <person name="Zhou J."/>
            <person name="Deng J."/>
            <person name="Jiang H."/>
            <person name="Liu Y."/>
            <person name="Qu J."/>
            <person name="Song X.-Z."/>
            <person name="Zhang L."/>
            <person name="Villasana D."/>
            <person name="Johnson A."/>
            <person name="Liu J."/>
            <person name="Liyanage D."/>
            <person name="Lorensuhewa L."/>
            <person name="Robinson T."/>
            <person name="Song A."/>
            <person name="Song B.-B."/>
            <person name="Dinh H."/>
            <person name="Thornton R."/>
            <person name="Coyle M."/>
            <person name="Francisco L."/>
            <person name="Jackson L."/>
            <person name="Javaid M."/>
            <person name="Korchina V."/>
            <person name="Kovar C."/>
            <person name="Mata R."/>
            <person name="Mathew T."/>
            <person name="Ngo R."/>
            <person name="Nguyen L."/>
            <person name="Nguyen N."/>
            <person name="Okwuonu G."/>
            <person name="Ongeri F."/>
            <person name="Pham C."/>
            <person name="Simmons D."/>
            <person name="Wilczek-Boney K."/>
            <person name="Hale W."/>
            <person name="Jakkamsetti A."/>
            <person name="Pham P."/>
            <person name="Ruth R."/>
            <person name="San Lucas F."/>
            <person name="Warren J."/>
            <person name="Zhang J."/>
            <person name="Zhao Z."/>
            <person name="Zhou C."/>
            <person name="Zhu D."/>
            <person name="Lee S."/>
            <person name="Bess C."/>
            <person name="Blankenburg K."/>
            <person name="Forbes L."/>
            <person name="Fu Q."/>
            <person name="Gubbala S."/>
            <person name="Hirani K."/>
            <person name="Jayaseelan J.C."/>
            <person name="Lara F."/>
            <person name="Munidasa M."/>
            <person name="Palculict T."/>
            <person name="Patil S."/>
            <person name="Pu L.-L."/>
            <person name="Saada N."/>
            <person name="Tang L."/>
            <person name="Weissenberger G."/>
            <person name="Zhu Y."/>
            <person name="Hemphill L."/>
            <person name="Shang Y."/>
            <person name="Youmans B."/>
            <person name="Ayvaz T."/>
            <person name="Ross M."/>
            <person name="Santibanez J."/>
            <person name="Aqrawi P."/>
            <person name="Gross S."/>
            <person name="Joshi V."/>
            <person name="Fowler G."/>
            <person name="Nazareth L."/>
            <person name="Reid J."/>
            <person name="Worley K."/>
            <person name="Petrosino J."/>
            <person name="Highlander S."/>
            <person name="Gibbs R."/>
        </authorList>
    </citation>
    <scope>NUCLEOTIDE SEQUENCE [LARGE SCALE GENOMIC DNA]</scope>
    <source>
        <strain evidence="8 9">DSM 10105</strain>
    </source>
</reference>
<keyword evidence="2 6" id="KW-0819">tRNA processing</keyword>
<evidence type="ECO:0000313" key="9">
    <source>
        <dbReference type="Proteomes" id="UP000004946"/>
    </source>
</evidence>
<sequence length="408" mass="44147">MVYSPQLKKAIGAVKDSLAHAGLGLQSRLFASHGRHNPAPDAPLVLVACSGGRDSLALAYVARIVCASWGIRCGAAIIDHQLQADSGQVADQTAEQCRKLGLAPVVVRKVQVKDPHGQGMEAAARQTRYQALTDLARHEGSRCLLLAHTFTDQAETVALGLLRHPDLRALAGIPARTEKDSVLILRPFLKAISRQDTEAICRAAGLAWWDDPANGEASLGPLPGDYPLRSRIRQDFFPALNAFAGSDMVKVWAGATQRNQEDFDYLESQADTAFQACCQPVKQAELAKLADLPELEELTGQTELSEQAKLPELAELPGAGAGAVARLVDYPSYHRALRTRILYRLLERSGSPIKENFILQADAFLVGPRRSGLLPGPGGEGRRLTLVKARRQKAPSDIYAYLSKVSQS</sequence>
<evidence type="ECO:0000256" key="2">
    <source>
        <dbReference type="ARBA" id="ARBA00022694"/>
    </source>
</evidence>
<dbReference type="HOGENOM" id="CLU_018869_1_0_11"/>
<dbReference type="GO" id="GO:0006400">
    <property type="term" value="P:tRNA modification"/>
    <property type="evidence" value="ECO:0007669"/>
    <property type="project" value="UniProtKB-UniRule"/>
</dbReference>
<comment type="catalytic activity">
    <reaction evidence="5 6">
        <text>cytidine(34) in tRNA(Ile2) + L-lysine + ATP = lysidine(34) in tRNA(Ile2) + AMP + diphosphate + H(+)</text>
        <dbReference type="Rhea" id="RHEA:43744"/>
        <dbReference type="Rhea" id="RHEA-COMP:10625"/>
        <dbReference type="Rhea" id="RHEA-COMP:10670"/>
        <dbReference type="ChEBI" id="CHEBI:15378"/>
        <dbReference type="ChEBI" id="CHEBI:30616"/>
        <dbReference type="ChEBI" id="CHEBI:32551"/>
        <dbReference type="ChEBI" id="CHEBI:33019"/>
        <dbReference type="ChEBI" id="CHEBI:82748"/>
        <dbReference type="ChEBI" id="CHEBI:83665"/>
        <dbReference type="ChEBI" id="CHEBI:456215"/>
        <dbReference type="EC" id="6.3.4.19"/>
    </reaction>
</comment>
<name>E6K0Y6_PARDN</name>
<proteinExistence type="inferred from homology"/>
<comment type="function">
    <text evidence="6">Ligates lysine onto the cytidine present at position 34 of the AUA codon-specific tRNA(Ile) that contains the anticodon CAU, in an ATP-dependent manner. Cytidine is converted to lysidine, thus changing the amino acid specificity of the tRNA from methionine to isoleucine.</text>
</comment>
<dbReference type="InterPro" id="IPR014729">
    <property type="entry name" value="Rossmann-like_a/b/a_fold"/>
</dbReference>
<dbReference type="HAMAP" id="MF_01161">
    <property type="entry name" value="tRNA_Ile_lys_synt"/>
    <property type="match status" value="1"/>
</dbReference>
<feature type="domain" description="tRNA(Ile)-lysidine/2-thiocytidine synthase N-terminal" evidence="7">
    <location>
        <begin position="45"/>
        <end position="217"/>
    </location>
</feature>
<comment type="domain">
    <text evidence="6">The N-terminal region contains the highly conserved SGGXDS motif, predicted to be a P-loop motif involved in ATP binding.</text>
</comment>
<evidence type="ECO:0000259" key="7">
    <source>
        <dbReference type="Pfam" id="PF01171"/>
    </source>
</evidence>
<dbReference type="PATRIC" id="fig|864564.6.peg.1239"/>
<protein>
    <recommendedName>
        <fullName evidence="6">tRNA(Ile)-lysidine synthase</fullName>
        <ecNumber evidence="6">6.3.4.19</ecNumber>
    </recommendedName>
    <alternativeName>
        <fullName evidence="6">tRNA(Ile)-2-lysyl-cytidine synthase</fullName>
    </alternativeName>
    <alternativeName>
        <fullName evidence="6">tRNA(Ile)-lysidine synthetase</fullName>
    </alternativeName>
</protein>
<evidence type="ECO:0000256" key="3">
    <source>
        <dbReference type="ARBA" id="ARBA00022741"/>
    </source>
</evidence>
<dbReference type="InterPro" id="IPR012795">
    <property type="entry name" value="tRNA_Ile_lys_synt_N"/>
</dbReference>
<keyword evidence="9" id="KW-1185">Reference proteome</keyword>
<comment type="caution">
    <text evidence="8">The sequence shown here is derived from an EMBL/GenBank/DDBJ whole genome shotgun (WGS) entry which is preliminary data.</text>
</comment>
<gene>
    <name evidence="6 8" type="primary">tilS</name>
    <name evidence="8" type="ORF">HMPREF0620_0472</name>
</gene>
<keyword evidence="3 6" id="KW-0547">Nucleotide-binding</keyword>
<organism evidence="8 9">
    <name type="scientific">Parascardovia denticolens DSM 10105 = JCM 12538</name>
    <dbReference type="NCBI Taxonomy" id="864564"/>
    <lineage>
        <taxon>Bacteria</taxon>
        <taxon>Bacillati</taxon>
        <taxon>Actinomycetota</taxon>
        <taxon>Actinomycetes</taxon>
        <taxon>Bifidobacteriales</taxon>
        <taxon>Bifidobacteriaceae</taxon>
        <taxon>Parascardovia</taxon>
    </lineage>
</organism>
<comment type="similarity">
    <text evidence="6">Belongs to the tRNA(Ile)-lysidine synthase family.</text>
</comment>
<keyword evidence="1 6" id="KW-0436">Ligase</keyword>
<dbReference type="GO" id="GO:0032267">
    <property type="term" value="F:tRNA(Ile)-lysidine synthase activity"/>
    <property type="evidence" value="ECO:0007669"/>
    <property type="project" value="UniProtKB-EC"/>
</dbReference>
<evidence type="ECO:0000256" key="4">
    <source>
        <dbReference type="ARBA" id="ARBA00022840"/>
    </source>
</evidence>
<dbReference type="NCBIfam" id="TIGR02432">
    <property type="entry name" value="lysidine_TilS_N"/>
    <property type="match status" value="1"/>
</dbReference>
<comment type="subcellular location">
    <subcellularLocation>
        <location evidence="6">Cytoplasm</location>
    </subcellularLocation>
</comment>
<dbReference type="Proteomes" id="UP000004946">
    <property type="component" value="Chromosome"/>
</dbReference>
<keyword evidence="6" id="KW-0963">Cytoplasm</keyword>
<dbReference type="PANTHER" id="PTHR43033:SF1">
    <property type="entry name" value="TRNA(ILE)-LYSIDINE SYNTHASE-RELATED"/>
    <property type="match status" value="1"/>
</dbReference>
<dbReference type="EMBL" id="AEON01000001">
    <property type="protein sequence ID" value="EFT83467.1"/>
    <property type="molecule type" value="Genomic_DNA"/>
</dbReference>
<evidence type="ECO:0000313" key="8">
    <source>
        <dbReference type="EMBL" id="EFT83467.1"/>
    </source>
</evidence>
<dbReference type="GO" id="GO:0005524">
    <property type="term" value="F:ATP binding"/>
    <property type="evidence" value="ECO:0007669"/>
    <property type="project" value="UniProtKB-UniRule"/>
</dbReference>
<dbReference type="PANTHER" id="PTHR43033">
    <property type="entry name" value="TRNA(ILE)-LYSIDINE SYNTHASE-RELATED"/>
    <property type="match status" value="1"/>
</dbReference>
<dbReference type="Pfam" id="PF01171">
    <property type="entry name" value="ATP_bind_3"/>
    <property type="match status" value="1"/>
</dbReference>
<dbReference type="Gene3D" id="3.40.50.620">
    <property type="entry name" value="HUPs"/>
    <property type="match status" value="1"/>
</dbReference>
<dbReference type="InterPro" id="IPR011063">
    <property type="entry name" value="TilS/TtcA_N"/>
</dbReference>
<feature type="binding site" evidence="6">
    <location>
        <begin position="50"/>
        <end position="55"/>
    </location>
    <ligand>
        <name>ATP</name>
        <dbReference type="ChEBI" id="CHEBI:30616"/>
    </ligand>
</feature>
<dbReference type="KEGG" id="pdo:PSDT_1126"/>
<dbReference type="CDD" id="cd01992">
    <property type="entry name" value="TilS_N"/>
    <property type="match status" value="1"/>
</dbReference>
<evidence type="ECO:0000256" key="1">
    <source>
        <dbReference type="ARBA" id="ARBA00022598"/>
    </source>
</evidence>
<accession>E6K0Y6</accession>